<keyword evidence="2" id="KW-1133">Transmembrane helix</keyword>
<name>A0AA35W700_GEOBA</name>
<feature type="compositionally biased region" description="Basic and acidic residues" evidence="1">
    <location>
        <begin position="234"/>
        <end position="249"/>
    </location>
</feature>
<keyword evidence="2" id="KW-0812">Transmembrane</keyword>
<organism evidence="3 4">
    <name type="scientific">Geodia barretti</name>
    <name type="common">Barrett's horny sponge</name>
    <dbReference type="NCBI Taxonomy" id="519541"/>
    <lineage>
        <taxon>Eukaryota</taxon>
        <taxon>Metazoa</taxon>
        <taxon>Porifera</taxon>
        <taxon>Demospongiae</taxon>
        <taxon>Heteroscleromorpha</taxon>
        <taxon>Tetractinellida</taxon>
        <taxon>Astrophorina</taxon>
        <taxon>Geodiidae</taxon>
        <taxon>Geodia</taxon>
    </lineage>
</organism>
<feature type="region of interest" description="Disordered" evidence="1">
    <location>
        <begin position="234"/>
        <end position="265"/>
    </location>
</feature>
<dbReference type="AlphaFoldDB" id="A0AA35W700"/>
<dbReference type="EMBL" id="CASHTH010000978">
    <property type="protein sequence ID" value="CAI8009639.1"/>
    <property type="molecule type" value="Genomic_DNA"/>
</dbReference>
<reference evidence="3" key="1">
    <citation type="submission" date="2023-03" db="EMBL/GenBank/DDBJ databases">
        <authorList>
            <person name="Steffen K."/>
            <person name="Cardenas P."/>
        </authorList>
    </citation>
    <scope>NUCLEOTIDE SEQUENCE</scope>
</reference>
<evidence type="ECO:0000256" key="2">
    <source>
        <dbReference type="SAM" id="Phobius"/>
    </source>
</evidence>
<evidence type="ECO:0000256" key="1">
    <source>
        <dbReference type="SAM" id="MobiDB-lite"/>
    </source>
</evidence>
<gene>
    <name evidence="3" type="ORF">GBAR_LOCUS6438</name>
</gene>
<accession>A0AA35W700</accession>
<comment type="caution">
    <text evidence="3">The sequence shown here is derived from an EMBL/GenBank/DDBJ whole genome shotgun (WGS) entry which is preliminary data.</text>
</comment>
<evidence type="ECO:0000313" key="4">
    <source>
        <dbReference type="Proteomes" id="UP001174909"/>
    </source>
</evidence>
<protein>
    <submittedName>
        <fullName evidence="3">Uncharacterized protein</fullName>
    </submittedName>
</protein>
<feature type="compositionally biased region" description="Basic and acidic residues" evidence="1">
    <location>
        <begin position="256"/>
        <end position="265"/>
    </location>
</feature>
<evidence type="ECO:0000313" key="3">
    <source>
        <dbReference type="EMBL" id="CAI8009639.1"/>
    </source>
</evidence>
<feature type="transmembrane region" description="Helical" evidence="2">
    <location>
        <begin position="43"/>
        <end position="64"/>
    </location>
</feature>
<keyword evidence="2" id="KW-0472">Membrane</keyword>
<sequence length="515" mass="56631">MAKTTVITAENTFPKKSPNKERANSQIQQFLTRHCIEIKLGQAMGWLVLVTLAFLAVMAGATPLRDSVDVQLVRSDENELEAWVTWGDEGMGVQINAKSNRLSIQSNRGEILIYGEKIDGSGTFYSAQGQSFFATETTDRDGTLTKTEYAVPSSMEAEAKEAFKQKKIQRMLGSLDQSGARQSSEGAIRELVQRPEIKILEETARILGERGVIGAENDGALLFYMTVMNMLRGREGHSSRRSADRETQSFKRRHRSLDTESEGERRVVDNQEEVLCLPAISLSPSVKSSNVPDCTEVTKTTLSTGGFWWVTTDTRTYTTTICPTPTPTLSNQDSEVLCLPAISPSPSVKSSNVPDCTEVTKTTLSTGGILWWVTTDTRTYTTSICPTPTPTLSNQDSEVSCQEVTYTYTICPTPTASLKPSVLSNPCITNTPPKTSVVPCPSPPPTDYDPPSNDTADYYPYSTDRCAIPIPEGVHCCREENQVLCEDCHHNYECKRGLCPLVEDCVGMCGRLCSC</sequence>
<dbReference type="Proteomes" id="UP001174909">
    <property type="component" value="Unassembled WGS sequence"/>
</dbReference>
<keyword evidence="4" id="KW-1185">Reference proteome</keyword>
<proteinExistence type="predicted"/>